<dbReference type="Gene3D" id="3.30.1330.60">
    <property type="entry name" value="OmpA-like domain"/>
    <property type="match status" value="1"/>
</dbReference>
<evidence type="ECO:0000313" key="6">
    <source>
        <dbReference type="Proteomes" id="UP000245627"/>
    </source>
</evidence>
<keyword evidence="6" id="KW-1185">Reference proteome</keyword>
<dbReference type="GO" id="GO:0016020">
    <property type="term" value="C:membrane"/>
    <property type="evidence" value="ECO:0007669"/>
    <property type="project" value="UniProtKB-UniRule"/>
</dbReference>
<comment type="caution">
    <text evidence="5">The sequence shown here is derived from an EMBL/GenBank/DDBJ whole genome shotgun (WGS) entry which is preliminary data.</text>
</comment>
<evidence type="ECO:0000256" key="2">
    <source>
        <dbReference type="SAM" id="Coils"/>
    </source>
</evidence>
<evidence type="ECO:0000259" key="4">
    <source>
        <dbReference type="PROSITE" id="PS51123"/>
    </source>
</evidence>
<dbReference type="PANTHER" id="PTHR30329">
    <property type="entry name" value="STATOR ELEMENT OF FLAGELLAR MOTOR COMPLEX"/>
    <property type="match status" value="1"/>
</dbReference>
<dbReference type="PANTHER" id="PTHR30329:SF21">
    <property type="entry name" value="LIPOPROTEIN YIAD-RELATED"/>
    <property type="match status" value="1"/>
</dbReference>
<feature type="chain" id="PRO_5015575660" evidence="3">
    <location>
        <begin position="20"/>
        <end position="404"/>
    </location>
</feature>
<dbReference type="InterPro" id="IPR011250">
    <property type="entry name" value="OMP/PagP_B-barrel"/>
</dbReference>
<accession>A0A2T8HK04</accession>
<dbReference type="InterPro" id="IPR006665">
    <property type="entry name" value="OmpA-like"/>
</dbReference>
<feature type="domain" description="OmpA-like" evidence="4">
    <location>
        <begin position="291"/>
        <end position="404"/>
    </location>
</feature>
<keyword evidence="2" id="KW-0175">Coiled coil</keyword>
<dbReference type="EMBL" id="QDKG01000002">
    <property type="protein sequence ID" value="PVH25642.1"/>
    <property type="molecule type" value="Genomic_DNA"/>
</dbReference>
<feature type="coiled-coil region" evidence="2">
    <location>
        <begin position="257"/>
        <end position="284"/>
    </location>
</feature>
<dbReference type="PROSITE" id="PS51123">
    <property type="entry name" value="OMPA_2"/>
    <property type="match status" value="1"/>
</dbReference>
<evidence type="ECO:0000256" key="3">
    <source>
        <dbReference type="SAM" id="SignalP"/>
    </source>
</evidence>
<name>A0A2T8HK04_9SPHI</name>
<dbReference type="AlphaFoldDB" id="A0A2T8HK04"/>
<organism evidence="5 6">
    <name type="scientific">Sphingobacterium corticibacter</name>
    <dbReference type="NCBI Taxonomy" id="2171749"/>
    <lineage>
        <taxon>Bacteria</taxon>
        <taxon>Pseudomonadati</taxon>
        <taxon>Bacteroidota</taxon>
        <taxon>Sphingobacteriia</taxon>
        <taxon>Sphingobacteriales</taxon>
        <taxon>Sphingobacteriaceae</taxon>
        <taxon>Sphingobacterium</taxon>
    </lineage>
</organism>
<evidence type="ECO:0000313" key="5">
    <source>
        <dbReference type="EMBL" id="PVH25642.1"/>
    </source>
</evidence>
<protein>
    <submittedName>
        <fullName evidence="5">Cell envelope biogenesis protein OmpA</fullName>
    </submittedName>
</protein>
<dbReference type="InterPro" id="IPR050330">
    <property type="entry name" value="Bact_OuterMem_StrucFunc"/>
</dbReference>
<dbReference type="SUPFAM" id="SSF103088">
    <property type="entry name" value="OmpA-like"/>
    <property type="match status" value="1"/>
</dbReference>
<dbReference type="Proteomes" id="UP000245627">
    <property type="component" value="Unassembled WGS sequence"/>
</dbReference>
<dbReference type="InterPro" id="IPR036737">
    <property type="entry name" value="OmpA-like_sf"/>
</dbReference>
<keyword evidence="1" id="KW-0472">Membrane</keyword>
<proteinExistence type="predicted"/>
<keyword evidence="3" id="KW-0732">Signal</keyword>
<sequence length="404" mass="45558">MKYTFILILGIVTYMSASAQTYEIRRDTTTIVHDDKYKVETNRFFQNWFLGAGAGAQIYFGDHNKQMDFADRITPAFEINLGKWFTPGIGVRLGANGFKANGLTQNGSYVVGPYDKLPWEGYMLQKQELKFFHFRGDVLFNLSNLLGGYRDNRFYEISPYAGLGLMINTNDKSERVGSGREISASIGLLNTFRLSPAFHLTLDLRGSVVGDRFDGEEGNRWEDGLGSATVGIRYNFGKKKDWDQPKTTIIKYNEEDLSALRSAVNKLAQDNNHLRKQLAEAKNSSITEVQIERNMLVAPILVTFPINKSIVSNEARVNLSFFADMIKEGDPNIKYSITGYADKGTGTAKINDRLSRERAEAIYNVLVREFNVSPSQLVKEYKGGVDNMYYDDPRLSRAVIVIAD</sequence>
<reference evidence="5 6" key="1">
    <citation type="submission" date="2018-04" db="EMBL/GenBank/DDBJ databases">
        <title>Sphingobacterium cortibacter sp. nov.</title>
        <authorList>
            <person name="Li Y."/>
        </authorList>
    </citation>
    <scope>NUCLEOTIDE SEQUENCE [LARGE SCALE GENOMIC DNA]</scope>
    <source>
        <strain evidence="5 6">2c-3</strain>
    </source>
</reference>
<evidence type="ECO:0000256" key="1">
    <source>
        <dbReference type="PROSITE-ProRule" id="PRU00473"/>
    </source>
</evidence>
<dbReference type="SUPFAM" id="SSF56925">
    <property type="entry name" value="OMPA-like"/>
    <property type="match status" value="1"/>
</dbReference>
<dbReference type="Pfam" id="PF00691">
    <property type="entry name" value="OmpA"/>
    <property type="match status" value="1"/>
</dbReference>
<dbReference type="OrthoDB" id="1453138at2"/>
<dbReference type="RefSeq" id="WP_116775214.1">
    <property type="nucleotide sequence ID" value="NZ_QDKG01000002.1"/>
</dbReference>
<feature type="signal peptide" evidence="3">
    <location>
        <begin position="1"/>
        <end position="19"/>
    </location>
</feature>
<gene>
    <name evidence="5" type="ORF">DC487_06775</name>
</gene>